<dbReference type="InterPro" id="IPR027417">
    <property type="entry name" value="P-loop_NTPase"/>
</dbReference>
<dbReference type="AlphaFoldDB" id="A0AB33JZW7"/>
<dbReference type="PROSITE" id="PS50893">
    <property type="entry name" value="ABC_TRANSPORTER_2"/>
    <property type="match status" value="1"/>
</dbReference>
<gene>
    <name evidence="5" type="ORF">KCMC57_32870</name>
</gene>
<protein>
    <submittedName>
        <fullName evidence="5">ABC transporter ATP-binding protein</fullName>
    </submittedName>
</protein>
<proteinExistence type="predicted"/>
<dbReference type="FunFam" id="3.40.50.300:FF:000032">
    <property type="entry name" value="Export ABC transporter ATP-binding protein"/>
    <property type="match status" value="1"/>
</dbReference>
<dbReference type="PANTHER" id="PTHR24220">
    <property type="entry name" value="IMPORT ATP-BINDING PROTEIN"/>
    <property type="match status" value="1"/>
</dbReference>
<dbReference type="GO" id="GO:0005524">
    <property type="term" value="F:ATP binding"/>
    <property type="evidence" value="ECO:0007669"/>
    <property type="project" value="UniProtKB-KW"/>
</dbReference>
<accession>A0AB33JZW7</accession>
<dbReference type="PANTHER" id="PTHR24220:SF86">
    <property type="entry name" value="ABC TRANSPORTER ABCH.1"/>
    <property type="match status" value="1"/>
</dbReference>
<sequence>MSTDARTPVIRLTGVSRSFGGEPPVTALHPTDLSVRQGEYLSVSGPSGSGKSVLLHLLGLLDAPSGGRYELDGIDTGPLTDRDRSTLRGRRIGFVFQSFHLLPHRTAEENVALAQVYRQVPRPRRAEAAREALRLVGLAHRLDALPTTLSGGERQRVAIARALVNRPGLLLCDEPTGNLGSDDSEAVLDRLDELHAQGRTLVVISHDPAVAARAGRRVTIRDGVLSEPTEVAR</sequence>
<dbReference type="PROSITE" id="PS00211">
    <property type="entry name" value="ABC_TRANSPORTER_1"/>
    <property type="match status" value="1"/>
</dbReference>
<dbReference type="InterPro" id="IPR015854">
    <property type="entry name" value="ABC_transpr_LolD-like"/>
</dbReference>
<dbReference type="GO" id="GO:0098796">
    <property type="term" value="C:membrane protein complex"/>
    <property type="evidence" value="ECO:0007669"/>
    <property type="project" value="UniProtKB-ARBA"/>
</dbReference>
<keyword evidence="1" id="KW-0813">Transport</keyword>
<dbReference type="CDD" id="cd03255">
    <property type="entry name" value="ABC_MJ0796_LolCDE_FtsE"/>
    <property type="match status" value="1"/>
</dbReference>
<dbReference type="Pfam" id="PF00005">
    <property type="entry name" value="ABC_tran"/>
    <property type="match status" value="1"/>
</dbReference>
<dbReference type="GO" id="GO:0022857">
    <property type="term" value="F:transmembrane transporter activity"/>
    <property type="evidence" value="ECO:0007669"/>
    <property type="project" value="TreeGrafter"/>
</dbReference>
<dbReference type="InterPro" id="IPR003439">
    <property type="entry name" value="ABC_transporter-like_ATP-bd"/>
</dbReference>
<dbReference type="RefSeq" id="WP_407989302.1">
    <property type="nucleotide sequence ID" value="NZ_AP035881.2"/>
</dbReference>
<organism evidence="5">
    <name type="scientific">Kitasatospora sp. CMC57</name>
    <dbReference type="NCBI Taxonomy" id="3231513"/>
    <lineage>
        <taxon>Bacteria</taxon>
        <taxon>Bacillati</taxon>
        <taxon>Actinomycetota</taxon>
        <taxon>Actinomycetes</taxon>
        <taxon>Kitasatosporales</taxon>
        <taxon>Streptomycetaceae</taxon>
        <taxon>Kitasatospora</taxon>
    </lineage>
</organism>
<evidence type="ECO:0000256" key="2">
    <source>
        <dbReference type="ARBA" id="ARBA00022741"/>
    </source>
</evidence>
<evidence type="ECO:0000256" key="3">
    <source>
        <dbReference type="ARBA" id="ARBA00022840"/>
    </source>
</evidence>
<evidence type="ECO:0000259" key="4">
    <source>
        <dbReference type="PROSITE" id="PS50893"/>
    </source>
</evidence>
<dbReference type="InterPro" id="IPR017911">
    <property type="entry name" value="MacB-like_ATP-bd"/>
</dbReference>
<dbReference type="EMBL" id="AP035881">
    <property type="protein sequence ID" value="BFP46919.1"/>
    <property type="molecule type" value="Genomic_DNA"/>
</dbReference>
<feature type="domain" description="ABC transporter" evidence="4">
    <location>
        <begin position="10"/>
        <end position="233"/>
    </location>
</feature>
<dbReference type="GO" id="GO:0005886">
    <property type="term" value="C:plasma membrane"/>
    <property type="evidence" value="ECO:0007669"/>
    <property type="project" value="TreeGrafter"/>
</dbReference>
<evidence type="ECO:0000256" key="1">
    <source>
        <dbReference type="ARBA" id="ARBA00022448"/>
    </source>
</evidence>
<keyword evidence="2" id="KW-0547">Nucleotide-binding</keyword>
<dbReference type="GO" id="GO:0016887">
    <property type="term" value="F:ATP hydrolysis activity"/>
    <property type="evidence" value="ECO:0007669"/>
    <property type="project" value="InterPro"/>
</dbReference>
<dbReference type="Gene3D" id="3.40.50.300">
    <property type="entry name" value="P-loop containing nucleotide triphosphate hydrolases"/>
    <property type="match status" value="1"/>
</dbReference>
<dbReference type="InterPro" id="IPR017871">
    <property type="entry name" value="ABC_transporter-like_CS"/>
</dbReference>
<evidence type="ECO:0000313" key="5">
    <source>
        <dbReference type="EMBL" id="BFP46919.1"/>
    </source>
</evidence>
<dbReference type="InterPro" id="IPR003593">
    <property type="entry name" value="AAA+_ATPase"/>
</dbReference>
<dbReference type="SMART" id="SM00382">
    <property type="entry name" value="AAA"/>
    <property type="match status" value="1"/>
</dbReference>
<dbReference type="SUPFAM" id="SSF52540">
    <property type="entry name" value="P-loop containing nucleoside triphosphate hydrolases"/>
    <property type="match status" value="1"/>
</dbReference>
<keyword evidence="3 5" id="KW-0067">ATP-binding</keyword>
<name>A0AB33JZW7_9ACTN</name>
<reference evidence="5" key="1">
    <citation type="submission" date="2024-07" db="EMBL/GenBank/DDBJ databases">
        <title>Complete genome sequences of cellulolytic bacteria, Kitasatospora sp. CMC57 and Streptomyces sp. CMC78, isolated from Japanese agricultural soil.</title>
        <authorList>
            <person name="Hashimoto T."/>
            <person name="Ito M."/>
            <person name="Iwamoto M."/>
            <person name="Fukahori D."/>
            <person name="Shoda T."/>
            <person name="Sakoda M."/>
            <person name="Morohoshi T."/>
            <person name="Mitsuboshi M."/>
            <person name="Nishizawa T."/>
        </authorList>
    </citation>
    <scope>NUCLEOTIDE SEQUENCE</scope>
    <source>
        <strain evidence="5">CMC57</strain>
    </source>
</reference>